<dbReference type="PANTHER" id="PTHR13794">
    <property type="entry name" value="ENOLASE SUPERFAMILY, MANDELATE RACEMASE"/>
    <property type="match status" value="1"/>
</dbReference>
<keyword evidence="3" id="KW-0460">Magnesium</keyword>
<name>A0A6J7P7E3_9ZZZZ</name>
<gene>
    <name evidence="5" type="ORF">UFOPK4049_00245</name>
</gene>
<evidence type="ECO:0000256" key="1">
    <source>
        <dbReference type="ARBA" id="ARBA00001946"/>
    </source>
</evidence>
<organism evidence="5">
    <name type="scientific">freshwater metagenome</name>
    <dbReference type="NCBI Taxonomy" id="449393"/>
    <lineage>
        <taxon>unclassified sequences</taxon>
        <taxon>metagenomes</taxon>
        <taxon>ecological metagenomes</taxon>
    </lineage>
</organism>
<dbReference type="GO" id="GO:0000287">
    <property type="term" value="F:magnesium ion binding"/>
    <property type="evidence" value="ECO:0007669"/>
    <property type="project" value="TreeGrafter"/>
</dbReference>
<evidence type="ECO:0000313" key="5">
    <source>
        <dbReference type="EMBL" id="CAB4997924.1"/>
    </source>
</evidence>
<comment type="cofactor">
    <cofactor evidence="1">
        <name>Mg(2+)</name>
        <dbReference type="ChEBI" id="CHEBI:18420"/>
    </cofactor>
</comment>
<dbReference type="SUPFAM" id="SSF54826">
    <property type="entry name" value="Enolase N-terminal domain-like"/>
    <property type="match status" value="1"/>
</dbReference>
<protein>
    <submittedName>
        <fullName evidence="5">Unannotated protein</fullName>
    </submittedName>
</protein>
<dbReference type="SFLD" id="SFLDS00001">
    <property type="entry name" value="Enolase"/>
    <property type="match status" value="1"/>
</dbReference>
<accession>A0A6J7P7E3</accession>
<dbReference type="PANTHER" id="PTHR13794:SF58">
    <property type="entry name" value="MITOCHONDRIAL ENOLASE SUPERFAMILY MEMBER 1"/>
    <property type="match status" value="1"/>
</dbReference>
<dbReference type="GO" id="GO:0016052">
    <property type="term" value="P:carbohydrate catabolic process"/>
    <property type="evidence" value="ECO:0007669"/>
    <property type="project" value="TreeGrafter"/>
</dbReference>
<dbReference type="SUPFAM" id="SSF51604">
    <property type="entry name" value="Enolase C-terminal domain-like"/>
    <property type="match status" value="1"/>
</dbReference>
<dbReference type="InterPro" id="IPR013341">
    <property type="entry name" value="Mandelate_racemase_N_dom"/>
</dbReference>
<dbReference type="AlphaFoldDB" id="A0A6J7P7E3"/>
<dbReference type="GO" id="GO:0016836">
    <property type="term" value="F:hydro-lyase activity"/>
    <property type="evidence" value="ECO:0007669"/>
    <property type="project" value="TreeGrafter"/>
</dbReference>
<dbReference type="Gene3D" id="3.30.390.10">
    <property type="entry name" value="Enolase-like, N-terminal domain"/>
    <property type="match status" value="1"/>
</dbReference>
<dbReference type="Gene3D" id="3.20.20.120">
    <property type="entry name" value="Enolase-like C-terminal domain"/>
    <property type="match status" value="1"/>
</dbReference>
<dbReference type="InterPro" id="IPR013342">
    <property type="entry name" value="Mandelate_racemase_C"/>
</dbReference>
<evidence type="ECO:0000259" key="4">
    <source>
        <dbReference type="SMART" id="SM00922"/>
    </source>
</evidence>
<feature type="domain" description="Mandelate racemase/muconate lactonizing enzyme C-terminal" evidence="4">
    <location>
        <begin position="166"/>
        <end position="262"/>
    </location>
</feature>
<dbReference type="EMBL" id="CAFBPB010000019">
    <property type="protein sequence ID" value="CAB4997924.1"/>
    <property type="molecule type" value="Genomic_DNA"/>
</dbReference>
<dbReference type="InterPro" id="IPR029065">
    <property type="entry name" value="Enolase_C-like"/>
</dbReference>
<evidence type="ECO:0000256" key="2">
    <source>
        <dbReference type="ARBA" id="ARBA00022723"/>
    </source>
</evidence>
<dbReference type="InterPro" id="IPR029017">
    <property type="entry name" value="Enolase-like_N"/>
</dbReference>
<evidence type="ECO:0000256" key="3">
    <source>
        <dbReference type="ARBA" id="ARBA00022842"/>
    </source>
</evidence>
<dbReference type="InterPro" id="IPR036849">
    <property type="entry name" value="Enolase-like_C_sf"/>
</dbReference>
<proteinExistence type="predicted"/>
<keyword evidence="2" id="KW-0479">Metal-binding</keyword>
<dbReference type="Pfam" id="PF02746">
    <property type="entry name" value="MR_MLE_N"/>
    <property type="match status" value="1"/>
</dbReference>
<sequence>MKIADIKVYLTGPYKKGEPPVQHYRINPSWLSRTEIANPMSIHPEFRPRREMWLGMGGRTIVQVIAEDGSYGLGESAGGRASAEIIAQHFKKLLIGREVHEVERNWDIMWRASMPYGRKGSPVMAISAVDYALWDLLAKTRKEPLYVSLGGAAKDTVQCYLTGNNIEETKDHGFMGHKLAMPYGPASGRKGMNGNVELVKQTREMIGWDVEIMLDCYMAWDVEYTIRMAALLEPYRLKWIEEVLPPDDYEGYSILNKKIASTAIATGEHEYSRFGFQQLLDVRGCEILQPDVQWCGGLTETKKICALASTKAIPVIPHGGGLRPWDLALIFAEVGIPYAEYFIFGEFNQPNPDPIFTGIHFPVDGWFTPPPGIGAGIDFTPDAHDYLYEITGELPNN</sequence>
<dbReference type="Pfam" id="PF13378">
    <property type="entry name" value="MR_MLE_C"/>
    <property type="match status" value="1"/>
</dbReference>
<reference evidence="5" key="1">
    <citation type="submission" date="2020-05" db="EMBL/GenBank/DDBJ databases">
        <authorList>
            <person name="Chiriac C."/>
            <person name="Salcher M."/>
            <person name="Ghai R."/>
            <person name="Kavagutti S V."/>
        </authorList>
    </citation>
    <scope>NUCLEOTIDE SEQUENCE</scope>
</reference>
<dbReference type="InterPro" id="IPR046945">
    <property type="entry name" value="RHMD-like"/>
</dbReference>
<dbReference type="SFLD" id="SFLDG00179">
    <property type="entry name" value="mandelate_racemase"/>
    <property type="match status" value="1"/>
</dbReference>
<dbReference type="SMART" id="SM00922">
    <property type="entry name" value="MR_MLE"/>
    <property type="match status" value="1"/>
</dbReference>